<evidence type="ECO:0000256" key="1">
    <source>
        <dbReference type="SAM" id="Coils"/>
    </source>
</evidence>
<sequence length="197" mass="20898">MGNASATFLSKSDSRSADIDPLSSDFTFTFGLSFNHGARKDDDMSQATLGDDEELFGEAANEMREDVETSLEAAWAALPDADDIWETDADNVLGVLNGLNSALEVGDAEEHLRDAKKWFTMGQRADAFDDAADLESEIEALEAAITDISAAGEQVGELTSTVPALRGTLQDAGPAAPDDEEADADTEADADADEDEE</sequence>
<keyword evidence="1" id="KW-0175">Coiled coil</keyword>
<proteinExistence type="predicted"/>
<dbReference type="Proteomes" id="UP000011592">
    <property type="component" value="Unassembled WGS sequence"/>
</dbReference>
<reference evidence="3 4" key="1">
    <citation type="journal article" date="2014" name="PLoS Genet.">
        <title>Phylogenetically driven sequencing of extremely halophilic archaea reveals strategies for static and dynamic osmo-response.</title>
        <authorList>
            <person name="Becker E.A."/>
            <person name="Seitzer P.M."/>
            <person name="Tritt A."/>
            <person name="Larsen D."/>
            <person name="Krusor M."/>
            <person name="Yao A.I."/>
            <person name="Wu D."/>
            <person name="Madern D."/>
            <person name="Eisen J.A."/>
            <person name="Darling A.E."/>
            <person name="Facciotti M.T."/>
        </authorList>
    </citation>
    <scope>NUCLEOTIDE SEQUENCE [LARGE SCALE GENOMIC DNA]</scope>
    <source>
        <strain evidence="3 4">JCM 14663</strain>
    </source>
</reference>
<feature type="region of interest" description="Disordered" evidence="2">
    <location>
        <begin position="1"/>
        <end position="22"/>
    </location>
</feature>
<name>L9YWQ7_9EURY</name>
<dbReference type="AlphaFoldDB" id="L9YWQ7"/>
<feature type="coiled-coil region" evidence="1">
    <location>
        <begin position="124"/>
        <end position="151"/>
    </location>
</feature>
<feature type="compositionally biased region" description="Acidic residues" evidence="2">
    <location>
        <begin position="177"/>
        <end position="197"/>
    </location>
</feature>
<accession>L9YWQ7</accession>
<protein>
    <submittedName>
        <fullName evidence="3">Uncharacterized protein</fullName>
    </submittedName>
</protein>
<gene>
    <name evidence="3" type="ORF">C486_13662</name>
</gene>
<keyword evidence="4" id="KW-1185">Reference proteome</keyword>
<dbReference type="InterPro" id="IPR043808">
    <property type="entry name" value="DUF5790"/>
</dbReference>
<evidence type="ECO:0000313" key="4">
    <source>
        <dbReference type="Proteomes" id="UP000011592"/>
    </source>
</evidence>
<dbReference type="PATRIC" id="fig|1230459.4.peg.2734"/>
<comment type="caution">
    <text evidence="3">The sequence shown here is derived from an EMBL/GenBank/DDBJ whole genome shotgun (WGS) entry which is preliminary data.</text>
</comment>
<feature type="region of interest" description="Disordered" evidence="2">
    <location>
        <begin position="164"/>
        <end position="197"/>
    </location>
</feature>
<dbReference type="EMBL" id="AOIJ01000058">
    <property type="protein sequence ID" value="ELY77922.1"/>
    <property type="molecule type" value="Genomic_DNA"/>
</dbReference>
<dbReference type="Pfam" id="PF19103">
    <property type="entry name" value="DUF5790"/>
    <property type="match status" value="1"/>
</dbReference>
<feature type="compositionally biased region" description="Polar residues" evidence="2">
    <location>
        <begin position="1"/>
        <end position="11"/>
    </location>
</feature>
<organism evidence="3 4">
    <name type="scientific">Natrinema gari JCM 14663</name>
    <dbReference type="NCBI Taxonomy" id="1230459"/>
    <lineage>
        <taxon>Archaea</taxon>
        <taxon>Methanobacteriati</taxon>
        <taxon>Methanobacteriota</taxon>
        <taxon>Stenosarchaea group</taxon>
        <taxon>Halobacteria</taxon>
        <taxon>Halobacteriales</taxon>
        <taxon>Natrialbaceae</taxon>
        <taxon>Natrinema</taxon>
    </lineage>
</organism>
<evidence type="ECO:0000256" key="2">
    <source>
        <dbReference type="SAM" id="MobiDB-lite"/>
    </source>
</evidence>
<evidence type="ECO:0000313" key="3">
    <source>
        <dbReference type="EMBL" id="ELY77922.1"/>
    </source>
</evidence>